<dbReference type="SMART" id="SM00256">
    <property type="entry name" value="FBOX"/>
    <property type="match status" value="1"/>
</dbReference>
<protein>
    <recommendedName>
        <fullName evidence="1">F-box domain-containing protein</fullName>
    </recommendedName>
</protein>
<dbReference type="Proteomes" id="UP000799779">
    <property type="component" value="Unassembled WGS sequence"/>
</dbReference>
<dbReference type="PROSITE" id="PS50181">
    <property type="entry name" value="FBOX"/>
    <property type="match status" value="1"/>
</dbReference>
<name>A0A6A5WLN1_9PLEO</name>
<sequence>MELLDLCYDVLIRILEEVEPEDLLSCASTSWAFNNFIKGNKRLFKHHYLKNYDDLHRRPTDMEPDWISEIQKLTKCQRILASNSAETKKTHFSFVASTIDNLLQSASDHCGESLNRSRLSKIFENPRNLDAFMYRSSLYQRAGTESQNENAADNEEDQQLSAKLHCLYGVPLGPIGRRSLSTHPWARAHVYDLRNYTDKTRWGPWRDDGSMRVDWEMLESIMIVLGYNSGTCCQRFTYLFKPLWCEPFGGIVRNNVGEGYPPSLPMELDLPLELKDPYNVSGIWLRIVCFLDYNDLYALNFASRIPSDQPRGPITTEEAIRHIMMRIKVTAVEAPGQFDNPNLPIVHFSGTSRSMDASWDPNANSRIRGKVRLTPSDEVRWTTISIFHGGEEKWRSEGVQVGGPNSARGVIGTWFDKDYDPHGPAGPTAFWKMSDKSLIADVQDESSEDEDGW</sequence>
<dbReference type="SUPFAM" id="SSF81383">
    <property type="entry name" value="F-box domain"/>
    <property type="match status" value="1"/>
</dbReference>
<dbReference type="CDD" id="cd09917">
    <property type="entry name" value="F-box_SF"/>
    <property type="match status" value="1"/>
</dbReference>
<gene>
    <name evidence="2" type="ORF">P154DRAFT_524017</name>
</gene>
<feature type="domain" description="F-box" evidence="1">
    <location>
        <begin position="1"/>
        <end position="47"/>
    </location>
</feature>
<dbReference type="OrthoDB" id="3226064at2759"/>
<dbReference type="InterPro" id="IPR036047">
    <property type="entry name" value="F-box-like_dom_sf"/>
</dbReference>
<reference evidence="2" key="1">
    <citation type="journal article" date="2020" name="Stud. Mycol.">
        <title>101 Dothideomycetes genomes: a test case for predicting lifestyles and emergence of pathogens.</title>
        <authorList>
            <person name="Haridas S."/>
            <person name="Albert R."/>
            <person name="Binder M."/>
            <person name="Bloem J."/>
            <person name="Labutti K."/>
            <person name="Salamov A."/>
            <person name="Andreopoulos B."/>
            <person name="Baker S."/>
            <person name="Barry K."/>
            <person name="Bills G."/>
            <person name="Bluhm B."/>
            <person name="Cannon C."/>
            <person name="Castanera R."/>
            <person name="Culley D."/>
            <person name="Daum C."/>
            <person name="Ezra D."/>
            <person name="Gonzalez J."/>
            <person name="Henrissat B."/>
            <person name="Kuo A."/>
            <person name="Liang C."/>
            <person name="Lipzen A."/>
            <person name="Lutzoni F."/>
            <person name="Magnuson J."/>
            <person name="Mondo S."/>
            <person name="Nolan M."/>
            <person name="Ohm R."/>
            <person name="Pangilinan J."/>
            <person name="Park H.-J."/>
            <person name="Ramirez L."/>
            <person name="Alfaro M."/>
            <person name="Sun H."/>
            <person name="Tritt A."/>
            <person name="Yoshinaga Y."/>
            <person name="Zwiers L.-H."/>
            <person name="Turgeon B."/>
            <person name="Goodwin S."/>
            <person name="Spatafora J."/>
            <person name="Crous P."/>
            <person name="Grigoriev I."/>
        </authorList>
    </citation>
    <scope>NUCLEOTIDE SEQUENCE</scope>
    <source>
        <strain evidence="2">CBS 123094</strain>
    </source>
</reference>
<keyword evidence="3" id="KW-1185">Reference proteome</keyword>
<dbReference type="Pfam" id="PF00646">
    <property type="entry name" value="F-box"/>
    <property type="match status" value="1"/>
</dbReference>
<evidence type="ECO:0000313" key="2">
    <source>
        <dbReference type="EMBL" id="KAF1998556.1"/>
    </source>
</evidence>
<proteinExistence type="predicted"/>
<organism evidence="2 3">
    <name type="scientific">Amniculicola lignicola CBS 123094</name>
    <dbReference type="NCBI Taxonomy" id="1392246"/>
    <lineage>
        <taxon>Eukaryota</taxon>
        <taxon>Fungi</taxon>
        <taxon>Dikarya</taxon>
        <taxon>Ascomycota</taxon>
        <taxon>Pezizomycotina</taxon>
        <taxon>Dothideomycetes</taxon>
        <taxon>Pleosporomycetidae</taxon>
        <taxon>Pleosporales</taxon>
        <taxon>Amniculicolaceae</taxon>
        <taxon>Amniculicola</taxon>
    </lineage>
</organism>
<dbReference type="EMBL" id="ML977603">
    <property type="protein sequence ID" value="KAF1998556.1"/>
    <property type="molecule type" value="Genomic_DNA"/>
</dbReference>
<evidence type="ECO:0000313" key="3">
    <source>
        <dbReference type="Proteomes" id="UP000799779"/>
    </source>
</evidence>
<evidence type="ECO:0000259" key="1">
    <source>
        <dbReference type="PROSITE" id="PS50181"/>
    </source>
</evidence>
<accession>A0A6A5WLN1</accession>
<dbReference type="AlphaFoldDB" id="A0A6A5WLN1"/>
<dbReference type="InterPro" id="IPR001810">
    <property type="entry name" value="F-box_dom"/>
</dbReference>